<name>A0A3S3A8R1_9NOCA</name>
<dbReference type="EMBL" id="RKLO01000004">
    <property type="protein sequence ID" value="RVW02212.1"/>
    <property type="molecule type" value="Genomic_DNA"/>
</dbReference>
<keyword evidence="2" id="KW-1185">Reference proteome</keyword>
<comment type="caution">
    <text evidence="1">The sequence shown here is derived from an EMBL/GenBank/DDBJ whole genome shotgun (WGS) entry which is preliminary data.</text>
</comment>
<dbReference type="GO" id="GO:0016491">
    <property type="term" value="F:oxidoreductase activity"/>
    <property type="evidence" value="ECO:0007669"/>
    <property type="project" value="InterPro"/>
</dbReference>
<dbReference type="Proteomes" id="UP000283479">
    <property type="component" value="Unassembled WGS sequence"/>
</dbReference>
<protein>
    <submittedName>
        <fullName evidence="1">Nitroreductase family deazaflavin-dependent oxidoreductase</fullName>
    </submittedName>
</protein>
<gene>
    <name evidence="1" type="ORF">EGT50_11270</name>
</gene>
<sequence length="166" mass="18647">MRITSRPAPPTGWKRRFLRMPIALYRWHLGCLLGHRFLLLEHIGRRSGQTRRVVLELVNHDAVGRGGEAPDGYVVAAGFGTKSDWFRNLEANPRAKVQVGSRRAAVEAEFLDSDAGGDLMAHYGHVHPKFAVRLCSTIGFEVDGSEADFREAGRNIRFVRLRPMRG</sequence>
<evidence type="ECO:0000313" key="2">
    <source>
        <dbReference type="Proteomes" id="UP000283479"/>
    </source>
</evidence>
<evidence type="ECO:0000313" key="1">
    <source>
        <dbReference type="EMBL" id="RVW02212.1"/>
    </source>
</evidence>
<dbReference type="OrthoDB" id="163266at2"/>
<organism evidence="1 2">
    <name type="scientific">Rhodococcus xishaensis</name>
    <dbReference type="NCBI Taxonomy" id="2487364"/>
    <lineage>
        <taxon>Bacteria</taxon>
        <taxon>Bacillati</taxon>
        <taxon>Actinomycetota</taxon>
        <taxon>Actinomycetes</taxon>
        <taxon>Mycobacteriales</taxon>
        <taxon>Nocardiaceae</taxon>
        <taxon>Rhodococcus</taxon>
    </lineage>
</organism>
<reference evidence="1 2" key="1">
    <citation type="submission" date="2018-11" db="EMBL/GenBank/DDBJ databases">
        <title>Rhodococcus spongicola sp. nov. and Rhodococcus xishaensis sp. nov. from marine sponges.</title>
        <authorList>
            <person name="Li L."/>
            <person name="Lin H.W."/>
        </authorList>
    </citation>
    <scope>NUCLEOTIDE SEQUENCE [LARGE SCALE GENOMIC DNA]</scope>
    <source>
        <strain evidence="1 2">LHW51113</strain>
    </source>
</reference>
<dbReference type="Pfam" id="PF04075">
    <property type="entry name" value="F420H2_quin_red"/>
    <property type="match status" value="1"/>
</dbReference>
<dbReference type="NCBIfam" id="TIGR00026">
    <property type="entry name" value="hi_GC_TIGR00026"/>
    <property type="match status" value="1"/>
</dbReference>
<dbReference type="AlphaFoldDB" id="A0A3S3A8R1"/>
<dbReference type="InterPro" id="IPR012349">
    <property type="entry name" value="Split_barrel_FMN-bd"/>
</dbReference>
<dbReference type="InterPro" id="IPR004378">
    <property type="entry name" value="F420H2_quin_Rdtase"/>
</dbReference>
<accession>A0A3S3A8R1</accession>
<proteinExistence type="predicted"/>
<dbReference type="RefSeq" id="WP_127954461.1">
    <property type="nucleotide sequence ID" value="NZ_RKLO01000004.1"/>
</dbReference>
<dbReference type="Gene3D" id="2.30.110.10">
    <property type="entry name" value="Electron Transport, Fmn-binding Protein, Chain A"/>
    <property type="match status" value="1"/>
</dbReference>